<evidence type="ECO:0000313" key="1">
    <source>
        <dbReference type="EMBL" id="EFP97255.1"/>
    </source>
</evidence>
<dbReference type="Proteomes" id="UP000002943">
    <property type="component" value="Unassembled WGS sequence"/>
</dbReference>
<protein>
    <submittedName>
        <fullName evidence="1">Uncharacterized protein</fullName>
    </submittedName>
</protein>
<dbReference type="STRING" id="796620.VIBC2010_09482"/>
<reference evidence="1 2" key="1">
    <citation type="journal article" date="2012" name="Int. J. Syst. Evol. Microbiol.">
        <title>Vibrio caribbeanicus sp. nov., isolated from the marine sponge Scleritoderma cyanea.</title>
        <authorList>
            <person name="Hoffmann M."/>
            <person name="Monday S.R."/>
            <person name="Allard M.W."/>
            <person name="Strain E.A."/>
            <person name="Whittaker P."/>
            <person name="Naum M."/>
            <person name="McCarthy P.J."/>
            <person name="Lopez J.V."/>
            <person name="Fischer M."/>
            <person name="Brown E.W."/>
        </authorList>
    </citation>
    <scope>NUCLEOTIDE SEQUENCE [LARGE SCALE GENOMIC DNA]</scope>
    <source>
        <strain evidence="1 2">ATCC BAA-2122</strain>
    </source>
</reference>
<sequence>MQIEFGIFDGLFFELEHLFWMYHHGYPQILWIKTQQYEKNKENAFFD</sequence>
<keyword evidence="2" id="KW-1185">Reference proteome</keyword>
<proteinExistence type="predicted"/>
<accession>E3BI54</accession>
<dbReference type="AlphaFoldDB" id="E3BI54"/>
<dbReference type="EMBL" id="AEIU01000060">
    <property type="protein sequence ID" value="EFP97255.1"/>
    <property type="molecule type" value="Genomic_DNA"/>
</dbReference>
<name>E3BI54_9VIBR</name>
<organism evidence="1 2">
    <name type="scientific">Vibrio caribbeanicus ATCC BAA-2122</name>
    <dbReference type="NCBI Taxonomy" id="796620"/>
    <lineage>
        <taxon>Bacteria</taxon>
        <taxon>Pseudomonadati</taxon>
        <taxon>Pseudomonadota</taxon>
        <taxon>Gammaproteobacteria</taxon>
        <taxon>Vibrionales</taxon>
        <taxon>Vibrionaceae</taxon>
        <taxon>Vibrio</taxon>
    </lineage>
</organism>
<evidence type="ECO:0000313" key="2">
    <source>
        <dbReference type="Proteomes" id="UP000002943"/>
    </source>
</evidence>
<gene>
    <name evidence="1" type="ORF">VIBC2010_09482</name>
</gene>
<comment type="caution">
    <text evidence="1">The sequence shown here is derived from an EMBL/GenBank/DDBJ whole genome shotgun (WGS) entry which is preliminary data.</text>
</comment>